<comment type="caution">
    <text evidence="1">The sequence shown here is derived from an EMBL/GenBank/DDBJ whole genome shotgun (WGS) entry which is preliminary data.</text>
</comment>
<evidence type="ECO:0000313" key="1">
    <source>
        <dbReference type="EMBL" id="MBC8336192.1"/>
    </source>
</evidence>
<gene>
    <name evidence="1" type="ORF">H8E29_13065</name>
</gene>
<dbReference type="InterPro" id="IPR014718">
    <property type="entry name" value="GH-type_carb-bd"/>
</dbReference>
<organism evidence="1 2">
    <name type="scientific">Candidatus Desulfolinea nitratireducens</name>
    <dbReference type="NCBI Taxonomy" id="2841698"/>
    <lineage>
        <taxon>Bacteria</taxon>
        <taxon>Bacillati</taxon>
        <taxon>Chloroflexota</taxon>
        <taxon>Anaerolineae</taxon>
        <taxon>Anaerolineales</taxon>
        <taxon>Anaerolineales incertae sedis</taxon>
        <taxon>Candidatus Desulfolinea</taxon>
    </lineage>
</organism>
<dbReference type="SUPFAM" id="SSF74650">
    <property type="entry name" value="Galactose mutarotase-like"/>
    <property type="match status" value="1"/>
</dbReference>
<dbReference type="Gene3D" id="2.70.98.10">
    <property type="match status" value="1"/>
</dbReference>
<dbReference type="GO" id="GO:0030246">
    <property type="term" value="F:carbohydrate binding"/>
    <property type="evidence" value="ECO:0007669"/>
    <property type="project" value="InterPro"/>
</dbReference>
<proteinExistence type="predicted"/>
<dbReference type="EMBL" id="JACNJN010000145">
    <property type="protein sequence ID" value="MBC8336192.1"/>
    <property type="molecule type" value="Genomic_DNA"/>
</dbReference>
<dbReference type="Proteomes" id="UP000614469">
    <property type="component" value="Unassembled WGS sequence"/>
</dbReference>
<dbReference type="AlphaFoldDB" id="A0A8J6TK29"/>
<evidence type="ECO:0000313" key="2">
    <source>
        <dbReference type="Proteomes" id="UP000614469"/>
    </source>
</evidence>
<protein>
    <submittedName>
        <fullName evidence="1">DUF5107 domain-containing protein</fullName>
    </submittedName>
</protein>
<accession>A0A8J6TK29</accession>
<dbReference type="GO" id="GO:0003824">
    <property type="term" value="F:catalytic activity"/>
    <property type="evidence" value="ECO:0007669"/>
    <property type="project" value="InterPro"/>
</dbReference>
<sequence length="331" mass="36934">MANICSIKKSEYHGFESYILTNGHIQICVVPELGGKITSIKDLSTGREWLWSNPYLPKESVVYGASFIEKYDTGGLDECFPAVLGGEYPDEPWDGIVIPDHGELWCQPWETKIVESSAKKIILTMSCHGVRFPYHFERTLTISTEGPVLTLDYQVCNLSNFEMLFLWCIHPLINIEKGMQVILPPEIKTLRLDSGTNNFLGESGSQIGWPQTNSADNRPIDLSQVPANNFGQAYKLYTYPIKGDAQVEAGIIDPTGKHSFIFRFQPKEITHVGLWMNYGAWSGSGSEPYFNLGLEPSIGGTDGLSNAKDRGEYGNLPANESRLWTLELLVT</sequence>
<dbReference type="InterPro" id="IPR011013">
    <property type="entry name" value="Gal_mutarotase_sf_dom"/>
</dbReference>
<dbReference type="GO" id="GO:0005975">
    <property type="term" value="P:carbohydrate metabolic process"/>
    <property type="evidence" value="ECO:0007669"/>
    <property type="project" value="InterPro"/>
</dbReference>
<name>A0A8J6TK29_9CHLR</name>
<reference evidence="1 2" key="1">
    <citation type="submission" date="2020-08" db="EMBL/GenBank/DDBJ databases">
        <title>Bridging the membrane lipid divide: bacteria of the FCB group superphylum have the potential to synthesize archaeal ether lipids.</title>
        <authorList>
            <person name="Villanueva L."/>
            <person name="Von Meijenfeldt F.A.B."/>
            <person name="Westbye A.B."/>
            <person name="Yadav S."/>
            <person name="Hopmans E.C."/>
            <person name="Dutilh B.E."/>
            <person name="Sinninghe Damste J.S."/>
        </authorList>
    </citation>
    <scope>NUCLEOTIDE SEQUENCE [LARGE SCALE GENOMIC DNA]</scope>
    <source>
        <strain evidence="1">NIOZ-UU36</strain>
    </source>
</reference>